<dbReference type="Pfam" id="PF12833">
    <property type="entry name" value="HTH_18"/>
    <property type="match status" value="1"/>
</dbReference>
<name>A0A3B7MRQ8_9BACT</name>
<dbReference type="Gene3D" id="1.10.10.60">
    <property type="entry name" value="Homeodomain-like"/>
    <property type="match status" value="2"/>
</dbReference>
<sequence>MKHISVLIPEGDISLSNVEGVHHIFSEVNKAYVRAGKGPLFYFQLVGRQRSHFMKENFFSIHPNFLITEDFKTDLLIIPALHGDIFKSVERNKELIPWIVDQYNRGAEVMSLCTGAFLLGATGLLSGRSCATHWIHVNEFREMFPEVVVVDDKIMTDESGIYTSGAAYSYLNLILYYIEKYANRDIAILIAKIFALDIGRTSQSQFIIFQGYKHHNDESVLKAQEYIESNYQQKISVDELATHVSLGRRNFERRFKTATSNSVFEYMQRVKVEAAKKQLEAGSKTVNEVMYETGYTDVKAFRDVFKKVVGMSPGEYRHKYTRDVTV</sequence>
<dbReference type="OrthoDB" id="9803764at2"/>
<evidence type="ECO:0000256" key="1">
    <source>
        <dbReference type="ARBA" id="ARBA00023015"/>
    </source>
</evidence>
<dbReference type="Proteomes" id="UP000263900">
    <property type="component" value="Chromosome"/>
</dbReference>
<proteinExistence type="predicted"/>
<keyword evidence="5" id="KW-1185">Reference proteome</keyword>
<dbReference type="AlphaFoldDB" id="A0A3B7MRQ8"/>
<feature type="domain" description="HTH araC/xylS-type" evidence="3">
    <location>
        <begin position="221"/>
        <end position="319"/>
    </location>
</feature>
<reference evidence="4 5" key="1">
    <citation type="submission" date="2018-09" db="EMBL/GenBank/DDBJ databases">
        <title>Genome sequencing of strain 6GH32-13.</title>
        <authorList>
            <person name="Weon H.-Y."/>
            <person name="Heo J."/>
            <person name="Kwon S.-W."/>
        </authorList>
    </citation>
    <scope>NUCLEOTIDE SEQUENCE [LARGE SCALE GENOMIC DNA]</scope>
    <source>
        <strain evidence="4 5">5GH32-13</strain>
    </source>
</reference>
<dbReference type="PROSITE" id="PS01124">
    <property type="entry name" value="HTH_ARAC_FAMILY_2"/>
    <property type="match status" value="1"/>
</dbReference>
<dbReference type="InterPro" id="IPR002818">
    <property type="entry name" value="DJ-1/PfpI"/>
</dbReference>
<dbReference type="SMART" id="SM00342">
    <property type="entry name" value="HTH_ARAC"/>
    <property type="match status" value="1"/>
</dbReference>
<keyword evidence="1" id="KW-0805">Transcription regulation</keyword>
<dbReference type="PANTHER" id="PTHR43130">
    <property type="entry name" value="ARAC-FAMILY TRANSCRIPTIONAL REGULATOR"/>
    <property type="match status" value="1"/>
</dbReference>
<protein>
    <submittedName>
        <fullName evidence="4">Helix-turn-helix domain-containing protein</fullName>
    </submittedName>
</protein>
<dbReference type="GO" id="GO:0003700">
    <property type="term" value="F:DNA-binding transcription factor activity"/>
    <property type="evidence" value="ECO:0007669"/>
    <property type="project" value="InterPro"/>
</dbReference>
<organism evidence="4 5">
    <name type="scientific">Paraflavitalea soli</name>
    <dbReference type="NCBI Taxonomy" id="2315862"/>
    <lineage>
        <taxon>Bacteria</taxon>
        <taxon>Pseudomonadati</taxon>
        <taxon>Bacteroidota</taxon>
        <taxon>Chitinophagia</taxon>
        <taxon>Chitinophagales</taxon>
        <taxon>Chitinophagaceae</taxon>
        <taxon>Paraflavitalea</taxon>
    </lineage>
</organism>
<evidence type="ECO:0000313" key="5">
    <source>
        <dbReference type="Proteomes" id="UP000263900"/>
    </source>
</evidence>
<dbReference type="GO" id="GO:0043565">
    <property type="term" value="F:sequence-specific DNA binding"/>
    <property type="evidence" value="ECO:0007669"/>
    <property type="project" value="InterPro"/>
</dbReference>
<evidence type="ECO:0000256" key="2">
    <source>
        <dbReference type="ARBA" id="ARBA00023163"/>
    </source>
</evidence>
<gene>
    <name evidence="4" type="ORF">D3H65_23840</name>
</gene>
<dbReference type="Gene3D" id="3.40.50.880">
    <property type="match status" value="1"/>
</dbReference>
<dbReference type="InterPro" id="IPR009057">
    <property type="entry name" value="Homeodomain-like_sf"/>
</dbReference>
<dbReference type="SUPFAM" id="SSF46689">
    <property type="entry name" value="Homeodomain-like"/>
    <property type="match status" value="2"/>
</dbReference>
<dbReference type="InterPro" id="IPR052158">
    <property type="entry name" value="INH-QAR"/>
</dbReference>
<dbReference type="InterPro" id="IPR029062">
    <property type="entry name" value="Class_I_gatase-like"/>
</dbReference>
<accession>A0A3B7MRQ8</accession>
<dbReference type="Pfam" id="PF01965">
    <property type="entry name" value="DJ-1_PfpI"/>
    <property type="match status" value="1"/>
</dbReference>
<dbReference type="RefSeq" id="WP_119052715.1">
    <property type="nucleotide sequence ID" value="NZ_CP032157.1"/>
</dbReference>
<keyword evidence="2" id="KW-0804">Transcription</keyword>
<dbReference type="PANTHER" id="PTHR43130:SF3">
    <property type="entry name" value="HTH-TYPE TRANSCRIPTIONAL REGULATOR RV1931C"/>
    <property type="match status" value="1"/>
</dbReference>
<evidence type="ECO:0000313" key="4">
    <source>
        <dbReference type="EMBL" id="AXY76838.1"/>
    </source>
</evidence>
<dbReference type="KEGG" id="pseg:D3H65_23840"/>
<evidence type="ECO:0000259" key="3">
    <source>
        <dbReference type="PROSITE" id="PS01124"/>
    </source>
</evidence>
<dbReference type="EMBL" id="CP032157">
    <property type="protein sequence ID" value="AXY76838.1"/>
    <property type="molecule type" value="Genomic_DNA"/>
</dbReference>
<dbReference type="InterPro" id="IPR018060">
    <property type="entry name" value="HTH_AraC"/>
</dbReference>
<dbReference type="SUPFAM" id="SSF52317">
    <property type="entry name" value="Class I glutamine amidotransferase-like"/>
    <property type="match status" value="1"/>
</dbReference>